<dbReference type="InterPro" id="IPR025403">
    <property type="entry name" value="TgpA-like_C"/>
</dbReference>
<dbReference type="EMBL" id="QUBR01000002">
    <property type="protein sequence ID" value="REK70620.1"/>
    <property type="molecule type" value="Genomic_DNA"/>
</dbReference>
<evidence type="ECO:0000256" key="1">
    <source>
        <dbReference type="SAM" id="MobiDB-lite"/>
    </source>
</evidence>
<dbReference type="InterPro" id="IPR052901">
    <property type="entry name" value="Bact_TGase-like"/>
</dbReference>
<accession>A0A371P513</accession>
<dbReference type="Proteomes" id="UP000265581">
    <property type="component" value="Unassembled WGS sequence"/>
</dbReference>
<keyword evidence="5" id="KW-1185">Reference proteome</keyword>
<feature type="transmembrane region" description="Helical" evidence="2">
    <location>
        <begin position="177"/>
        <end position="195"/>
    </location>
</feature>
<sequence>MRDAETVTRSPVRTARETWFDHGVIALALVLLLSGFGTIVEGRDWWVTTILVATMTGLTCAVLRGLGTRFVAPVAILVELLVIVWIFVPETLLAIVPTPQTVTALADMASVAQQTIVQEKAPVAASRPIVLVVASAFGLIVVVADLMLQRRRAAPLIGVLLLAVFATPALVSGETPPAWLFLAVAALWLVLLRSRTATATRGGTSRLGAVPALALGVTALAGAVAFPSVAPDVGAAAASWGKPPPQVFGRGINPMIELGQNLRRNSTATALTYTTTFDEPQYLKVATLRDFTGRTWKPTETVRADLFEGERLIDSDIEVEPGRTRIRIDQLRSTMLPVPYPSTGTVTGLDGEWTFRRAGQTLTSRTDDSRGKTYTVSSLDVRPTAEQMRQLRTSIGPGLESYVELPPTMPSIIERTAREVTADADNDYDRALALQKFFRDGDFRYSETAPVAGDYDGNGVEVIAEFLRKKAGYCVHFSSAMAVMARTLDMPSRIAVGYAPGTSNIRDGESVFTNTSDDLHAWTEIYFQGAGWVRFDPTTSVGDATSFVEPAVDTPDAEPAPTPEPTQAAPQRGADTPEQPVAAPSEQGSTAPRSAIVTLAALLVVGAVPWVVRSVRRRWRTSRGRTDVEPLWRELEDVARDLRIPASAADTPRGFAARLTAQPGVDDDALQALLRRVEHARFSRGEQPPGDGVADLQAVTASLRAGASTRRRLLATLLPQSLAGRTPVARVAASGRLAT</sequence>
<feature type="transmembrane region" description="Helical" evidence="2">
    <location>
        <begin position="70"/>
        <end position="88"/>
    </location>
</feature>
<feature type="transmembrane region" description="Helical" evidence="2">
    <location>
        <begin position="207"/>
        <end position="226"/>
    </location>
</feature>
<organism evidence="4 5">
    <name type="scientific">Aeromicrobium endophyticum</name>
    <dbReference type="NCBI Taxonomy" id="2292704"/>
    <lineage>
        <taxon>Bacteria</taxon>
        <taxon>Bacillati</taxon>
        <taxon>Actinomycetota</taxon>
        <taxon>Actinomycetes</taxon>
        <taxon>Propionibacteriales</taxon>
        <taxon>Nocardioidaceae</taxon>
        <taxon>Aeromicrobium</taxon>
    </lineage>
</organism>
<dbReference type="InterPro" id="IPR002931">
    <property type="entry name" value="Transglutaminase-like"/>
</dbReference>
<dbReference type="PANTHER" id="PTHR42736:SF1">
    <property type="entry name" value="PROTEIN-GLUTAMINE GAMMA-GLUTAMYLTRANSFERASE"/>
    <property type="match status" value="1"/>
</dbReference>
<dbReference type="InterPro" id="IPR038765">
    <property type="entry name" value="Papain-like_cys_pep_sf"/>
</dbReference>
<gene>
    <name evidence="4" type="ORF">DX116_16015</name>
</gene>
<reference evidence="4 5" key="1">
    <citation type="submission" date="2018-08" db="EMBL/GenBank/DDBJ databases">
        <title>Aeromicrobium sp. M2KJ-4, whole genome shotgun sequence.</title>
        <authorList>
            <person name="Tuo L."/>
        </authorList>
    </citation>
    <scope>NUCLEOTIDE SEQUENCE [LARGE SCALE GENOMIC DNA]</scope>
    <source>
        <strain evidence="4 5">M2KJ-4</strain>
    </source>
</reference>
<dbReference type="SUPFAM" id="SSF54001">
    <property type="entry name" value="Cysteine proteinases"/>
    <property type="match status" value="1"/>
</dbReference>
<keyword evidence="2" id="KW-1133">Transmembrane helix</keyword>
<feature type="region of interest" description="Disordered" evidence="1">
    <location>
        <begin position="550"/>
        <end position="591"/>
    </location>
</feature>
<dbReference type="InterPro" id="IPR021878">
    <property type="entry name" value="TgpA_N"/>
</dbReference>
<feature type="transmembrane region" description="Helical" evidence="2">
    <location>
        <begin position="153"/>
        <end position="171"/>
    </location>
</feature>
<dbReference type="PANTHER" id="PTHR42736">
    <property type="entry name" value="PROTEIN-GLUTAMINE GAMMA-GLUTAMYLTRANSFERASE"/>
    <property type="match status" value="1"/>
</dbReference>
<dbReference type="Gene3D" id="3.10.620.30">
    <property type="match status" value="1"/>
</dbReference>
<proteinExistence type="predicted"/>
<keyword evidence="2" id="KW-0472">Membrane</keyword>
<protein>
    <submittedName>
        <fullName evidence="4">DUF4129 domain-containing protein</fullName>
    </submittedName>
</protein>
<name>A0A371P513_9ACTN</name>
<dbReference type="AlphaFoldDB" id="A0A371P513"/>
<dbReference type="Pfam" id="PF11992">
    <property type="entry name" value="TgpA_N"/>
    <property type="match status" value="1"/>
</dbReference>
<feature type="domain" description="Transglutaminase-like" evidence="3">
    <location>
        <begin position="466"/>
        <end position="539"/>
    </location>
</feature>
<feature type="transmembrane region" description="Helical" evidence="2">
    <location>
        <begin position="20"/>
        <end position="39"/>
    </location>
</feature>
<dbReference type="Pfam" id="PF01841">
    <property type="entry name" value="Transglut_core"/>
    <property type="match status" value="1"/>
</dbReference>
<evidence type="ECO:0000256" key="2">
    <source>
        <dbReference type="SAM" id="Phobius"/>
    </source>
</evidence>
<evidence type="ECO:0000313" key="5">
    <source>
        <dbReference type="Proteomes" id="UP000265581"/>
    </source>
</evidence>
<dbReference type="Pfam" id="PF13559">
    <property type="entry name" value="DUF4129"/>
    <property type="match status" value="1"/>
</dbReference>
<keyword evidence="2" id="KW-0812">Transmembrane</keyword>
<evidence type="ECO:0000313" key="4">
    <source>
        <dbReference type="EMBL" id="REK70620.1"/>
    </source>
</evidence>
<dbReference type="SMART" id="SM00460">
    <property type="entry name" value="TGc"/>
    <property type="match status" value="1"/>
</dbReference>
<evidence type="ECO:0000259" key="3">
    <source>
        <dbReference type="SMART" id="SM00460"/>
    </source>
</evidence>
<comment type="caution">
    <text evidence="4">The sequence shown here is derived from an EMBL/GenBank/DDBJ whole genome shotgun (WGS) entry which is preliminary data.</text>
</comment>
<feature type="transmembrane region" description="Helical" evidence="2">
    <location>
        <begin position="45"/>
        <end position="63"/>
    </location>
</feature>
<feature type="transmembrane region" description="Helical" evidence="2">
    <location>
        <begin position="129"/>
        <end position="148"/>
    </location>
</feature>